<name>A0A1D3KAG1_PSEVE</name>
<dbReference type="SUPFAM" id="SSF81901">
    <property type="entry name" value="HCP-like"/>
    <property type="match status" value="1"/>
</dbReference>
<dbReference type="Gene3D" id="1.25.40.10">
    <property type="entry name" value="Tetratricopeptide repeat domain"/>
    <property type="match status" value="1"/>
</dbReference>
<protein>
    <submittedName>
        <fullName evidence="3">Uncharacterized protein</fullName>
    </submittedName>
</protein>
<feature type="signal peptide" evidence="2">
    <location>
        <begin position="1"/>
        <end position="24"/>
    </location>
</feature>
<dbReference type="AlphaFoldDB" id="A0A1D3KAG1"/>
<proteinExistence type="predicted"/>
<dbReference type="EMBL" id="LT599585">
    <property type="protein sequence ID" value="SBW85363.1"/>
    <property type="molecule type" value="Genomic_DNA"/>
</dbReference>
<dbReference type="Pfam" id="PF08238">
    <property type="entry name" value="Sel1"/>
    <property type="match status" value="5"/>
</dbReference>
<dbReference type="PANTHER" id="PTHR11102">
    <property type="entry name" value="SEL-1-LIKE PROTEIN"/>
    <property type="match status" value="1"/>
</dbReference>
<evidence type="ECO:0000313" key="3">
    <source>
        <dbReference type="EMBL" id="SBW85363.1"/>
    </source>
</evidence>
<sequence length="321" mass="34659">MLPKNPFTALWAIAIALACSVATASETASTGNSSSASEFFDSAQPAPDIGSDISSAMKGLLSNARGGGEVLRTWAAWKSGDKQALPKLFELAKGGNGRAQNIVGYLLDRGEGVRQDNVGAAAYFAAASETYPLARYNLAVLTLLGRGVPKDEPKAMTMFEDAVKTAGVDLAAVRLSIYYLEKEDKNKAWKWANEGANRGNVTAYYLLGRILYERKEFSEAFGWLTKAAQASEPNAPAILSTMYLNGQGMDANHKMAAAWWLIYVGLNRNKAGLNASGLGTFQLTPGEEKEATHFATNWLSSHKSMVRPNYDETLLQANRTN</sequence>
<reference evidence="4" key="1">
    <citation type="submission" date="2016-07" db="EMBL/GenBank/DDBJ databases">
        <authorList>
            <person name="Florea S."/>
            <person name="Webb J.S."/>
            <person name="Jaromczyk J."/>
            <person name="Schardl C.L."/>
        </authorList>
    </citation>
    <scope>NUCLEOTIDE SEQUENCE [LARGE SCALE GENOMIC DNA]</scope>
    <source>
        <strain evidence="4">1YdBTEX2</strain>
        <plasmid evidence="4">Plasmid pve_Plasmid</plasmid>
    </source>
</reference>
<dbReference type="PROSITE" id="PS51257">
    <property type="entry name" value="PROKAR_LIPOPROTEIN"/>
    <property type="match status" value="1"/>
</dbReference>
<evidence type="ECO:0000313" key="4">
    <source>
        <dbReference type="Proteomes" id="UP000245431"/>
    </source>
</evidence>
<dbReference type="PANTHER" id="PTHR11102:SF160">
    <property type="entry name" value="ERAD-ASSOCIATED E3 UBIQUITIN-PROTEIN LIGASE COMPONENT HRD3"/>
    <property type="match status" value="1"/>
</dbReference>
<feature type="chain" id="PRO_5008916599" evidence="2">
    <location>
        <begin position="25"/>
        <end position="321"/>
    </location>
</feature>
<dbReference type="InterPro" id="IPR050767">
    <property type="entry name" value="Sel1_AlgK"/>
</dbReference>
<keyword evidence="3" id="KW-0614">Plasmid</keyword>
<dbReference type="SMART" id="SM00671">
    <property type="entry name" value="SEL1"/>
    <property type="match status" value="5"/>
</dbReference>
<keyword evidence="1" id="KW-0802">TPR repeat</keyword>
<feature type="repeat" description="TPR" evidence="1">
    <location>
        <begin position="201"/>
        <end position="234"/>
    </location>
</feature>
<geneLocation type="plasmid" evidence="4">
    <name>pve_Plasmid</name>
</geneLocation>
<dbReference type="Proteomes" id="UP000245431">
    <property type="component" value="Plasmid PVE_plasmid"/>
</dbReference>
<evidence type="ECO:0000256" key="1">
    <source>
        <dbReference type="PROSITE-ProRule" id="PRU00339"/>
    </source>
</evidence>
<gene>
    <name evidence="3" type="ORF">PVE_P0325</name>
</gene>
<dbReference type="InterPro" id="IPR011990">
    <property type="entry name" value="TPR-like_helical_dom_sf"/>
</dbReference>
<accession>A0A1D3KAG1</accession>
<organism evidence="3 4">
    <name type="scientific">Pseudomonas veronii 1YdBTEX2</name>
    <dbReference type="NCBI Taxonomy" id="1295141"/>
    <lineage>
        <taxon>Bacteria</taxon>
        <taxon>Pseudomonadati</taxon>
        <taxon>Pseudomonadota</taxon>
        <taxon>Gammaproteobacteria</taxon>
        <taxon>Pseudomonadales</taxon>
        <taxon>Pseudomonadaceae</taxon>
        <taxon>Pseudomonas</taxon>
    </lineage>
</organism>
<dbReference type="InterPro" id="IPR006597">
    <property type="entry name" value="Sel1-like"/>
</dbReference>
<evidence type="ECO:0000256" key="2">
    <source>
        <dbReference type="SAM" id="SignalP"/>
    </source>
</evidence>
<keyword evidence="2" id="KW-0732">Signal</keyword>
<dbReference type="InterPro" id="IPR019734">
    <property type="entry name" value="TPR_rpt"/>
</dbReference>
<dbReference type="PROSITE" id="PS50005">
    <property type="entry name" value="TPR"/>
    <property type="match status" value="1"/>
</dbReference>